<dbReference type="Proteomes" id="UP001175228">
    <property type="component" value="Unassembled WGS sequence"/>
</dbReference>
<sequence>MAVVIVAVGIVVVWFVVAKSTGLITVGAEGRAILLVTQRMPSRRRKRKTILISRQCKLPLKRKSLLLSRTRERRN</sequence>
<reference evidence="1" key="1">
    <citation type="submission" date="2023-06" db="EMBL/GenBank/DDBJ databases">
        <authorList>
            <consortium name="Lawrence Berkeley National Laboratory"/>
            <person name="Ahrendt S."/>
            <person name="Sahu N."/>
            <person name="Indic B."/>
            <person name="Wong-Bajracharya J."/>
            <person name="Merenyi Z."/>
            <person name="Ke H.-M."/>
            <person name="Monk M."/>
            <person name="Kocsube S."/>
            <person name="Drula E."/>
            <person name="Lipzen A."/>
            <person name="Balint B."/>
            <person name="Henrissat B."/>
            <person name="Andreopoulos B."/>
            <person name="Martin F.M."/>
            <person name="Harder C.B."/>
            <person name="Rigling D."/>
            <person name="Ford K.L."/>
            <person name="Foster G.D."/>
            <person name="Pangilinan J."/>
            <person name="Papanicolaou A."/>
            <person name="Barry K."/>
            <person name="LaButti K."/>
            <person name="Viragh M."/>
            <person name="Koriabine M."/>
            <person name="Yan M."/>
            <person name="Riley R."/>
            <person name="Champramary S."/>
            <person name="Plett K.L."/>
            <person name="Tsai I.J."/>
            <person name="Slot J."/>
            <person name="Sipos G."/>
            <person name="Plett J."/>
            <person name="Nagy L.G."/>
            <person name="Grigoriev I.V."/>
        </authorList>
    </citation>
    <scope>NUCLEOTIDE SEQUENCE</scope>
    <source>
        <strain evidence="1">HWK02</strain>
    </source>
</reference>
<dbReference type="EMBL" id="JAUEPU010000007">
    <property type="protein sequence ID" value="KAK0501041.1"/>
    <property type="molecule type" value="Genomic_DNA"/>
</dbReference>
<comment type="caution">
    <text evidence="1">The sequence shown here is derived from an EMBL/GenBank/DDBJ whole genome shotgun (WGS) entry which is preliminary data.</text>
</comment>
<protein>
    <submittedName>
        <fullName evidence="1">Uncharacterized protein</fullName>
    </submittedName>
</protein>
<accession>A0AA39TUM1</accession>
<keyword evidence="2" id="KW-1185">Reference proteome</keyword>
<evidence type="ECO:0000313" key="1">
    <source>
        <dbReference type="EMBL" id="KAK0501041.1"/>
    </source>
</evidence>
<evidence type="ECO:0000313" key="2">
    <source>
        <dbReference type="Proteomes" id="UP001175228"/>
    </source>
</evidence>
<name>A0AA39TUM1_9AGAR</name>
<dbReference type="AlphaFoldDB" id="A0AA39TUM1"/>
<gene>
    <name evidence="1" type="ORF">EDD18DRAFT_1147135</name>
</gene>
<organism evidence="1 2">
    <name type="scientific">Armillaria luteobubalina</name>
    <dbReference type="NCBI Taxonomy" id="153913"/>
    <lineage>
        <taxon>Eukaryota</taxon>
        <taxon>Fungi</taxon>
        <taxon>Dikarya</taxon>
        <taxon>Basidiomycota</taxon>
        <taxon>Agaricomycotina</taxon>
        <taxon>Agaricomycetes</taxon>
        <taxon>Agaricomycetidae</taxon>
        <taxon>Agaricales</taxon>
        <taxon>Marasmiineae</taxon>
        <taxon>Physalacriaceae</taxon>
        <taxon>Armillaria</taxon>
    </lineage>
</organism>
<proteinExistence type="predicted"/>